<reference evidence="1" key="1">
    <citation type="submission" date="2018-08" db="EMBL/GenBank/DDBJ databases">
        <title>Identification of Burkholderia cepacia strains that express a Burkholderia pseudomallei-like capsular polysaccharide.</title>
        <authorList>
            <person name="Burtnick M.N."/>
            <person name="Vongsouvath M."/>
            <person name="Newton P."/>
            <person name="Wuthiekanun V."/>
            <person name="Limmathurotsakul D."/>
            <person name="Brett P.J."/>
            <person name="Chantratita N."/>
            <person name="Dance D.A."/>
        </authorList>
    </citation>
    <scope>NUCLEOTIDE SEQUENCE</scope>
    <source>
        <strain evidence="1">SBXCC001</strain>
    </source>
</reference>
<dbReference type="InterPro" id="IPR036388">
    <property type="entry name" value="WH-like_DNA-bd_sf"/>
</dbReference>
<dbReference type="Gene3D" id="1.10.10.10">
    <property type="entry name" value="Winged helix-like DNA-binding domain superfamily/Winged helix DNA-binding domain"/>
    <property type="match status" value="1"/>
</dbReference>
<accession>A0AAW9CTY3</accession>
<evidence type="ECO:0000313" key="2">
    <source>
        <dbReference type="Proteomes" id="UP001272137"/>
    </source>
</evidence>
<dbReference type="InterPro" id="IPR036390">
    <property type="entry name" value="WH_DNA-bd_sf"/>
</dbReference>
<organism evidence="1 2">
    <name type="scientific">Burkholderia thailandensis</name>
    <dbReference type="NCBI Taxonomy" id="57975"/>
    <lineage>
        <taxon>Bacteria</taxon>
        <taxon>Pseudomonadati</taxon>
        <taxon>Pseudomonadota</taxon>
        <taxon>Betaproteobacteria</taxon>
        <taxon>Burkholderiales</taxon>
        <taxon>Burkholderiaceae</taxon>
        <taxon>Burkholderia</taxon>
        <taxon>pseudomallei group</taxon>
    </lineage>
</organism>
<sequence>MSFEYLNRAMHEKLPPTPKVILICLANLADDKGYCHPTVDTIAEFAGVTRVTVSSTLRALEEAGVLHVRRWPGSSSTYRLNLGRVS</sequence>
<gene>
    <name evidence="1" type="ORF">C7S16_5136</name>
</gene>
<protein>
    <submittedName>
        <fullName evidence="1">Crp-like helix-turn-helix domain protein</fullName>
    </submittedName>
</protein>
<dbReference type="EMBL" id="QXCT01000001">
    <property type="protein sequence ID" value="MDW9253647.1"/>
    <property type="molecule type" value="Genomic_DNA"/>
</dbReference>
<name>A0AAW9CTY3_BURTH</name>
<dbReference type="Pfam" id="PF13730">
    <property type="entry name" value="HTH_36"/>
    <property type="match status" value="1"/>
</dbReference>
<dbReference type="SUPFAM" id="SSF46785">
    <property type="entry name" value="Winged helix' DNA-binding domain"/>
    <property type="match status" value="1"/>
</dbReference>
<dbReference type="Proteomes" id="UP001272137">
    <property type="component" value="Unassembled WGS sequence"/>
</dbReference>
<dbReference type="AlphaFoldDB" id="A0AAW9CTY3"/>
<evidence type="ECO:0000313" key="1">
    <source>
        <dbReference type="EMBL" id="MDW9253647.1"/>
    </source>
</evidence>
<proteinExistence type="predicted"/>
<comment type="caution">
    <text evidence="1">The sequence shown here is derived from an EMBL/GenBank/DDBJ whole genome shotgun (WGS) entry which is preliminary data.</text>
</comment>
<dbReference type="RefSeq" id="WP_019254596.1">
    <property type="nucleotide sequence ID" value="NZ_JANUQN010000014.1"/>
</dbReference>